<dbReference type="AlphaFoldDB" id="S8DML6"/>
<organism evidence="1 2">
    <name type="scientific">Fomitopsis schrenkii</name>
    <name type="common">Brown rot fungus</name>
    <dbReference type="NCBI Taxonomy" id="2126942"/>
    <lineage>
        <taxon>Eukaryota</taxon>
        <taxon>Fungi</taxon>
        <taxon>Dikarya</taxon>
        <taxon>Basidiomycota</taxon>
        <taxon>Agaricomycotina</taxon>
        <taxon>Agaricomycetes</taxon>
        <taxon>Polyporales</taxon>
        <taxon>Fomitopsis</taxon>
    </lineage>
</organism>
<dbReference type="OrthoDB" id="10612083at2759"/>
<name>S8DML6_FOMSC</name>
<sequence>MGPFSKEHAELGTWYHWQQRGWTPADVAEFLRLNPMVGTFESPAPVCVIPGSREIVDEDDWDQEEPHTGFIPALDRLLDAEWPEQDVQIRGVDPDNALHLGEDEED</sequence>
<dbReference type="InParanoid" id="S8DML6"/>
<accession>S8DML6</accession>
<dbReference type="Proteomes" id="UP000015241">
    <property type="component" value="Unassembled WGS sequence"/>
</dbReference>
<protein>
    <submittedName>
        <fullName evidence="1">Uncharacterized protein</fullName>
    </submittedName>
</protein>
<keyword evidence="2" id="KW-1185">Reference proteome</keyword>
<reference evidence="1 2" key="1">
    <citation type="journal article" date="2012" name="Science">
        <title>The Paleozoic origin of enzymatic lignin decomposition reconstructed from 31 fungal genomes.</title>
        <authorList>
            <person name="Floudas D."/>
            <person name="Binder M."/>
            <person name="Riley R."/>
            <person name="Barry K."/>
            <person name="Blanchette R.A."/>
            <person name="Henrissat B."/>
            <person name="Martinez A.T."/>
            <person name="Otillar R."/>
            <person name="Spatafora J.W."/>
            <person name="Yadav J.S."/>
            <person name="Aerts A."/>
            <person name="Benoit I."/>
            <person name="Boyd A."/>
            <person name="Carlson A."/>
            <person name="Copeland A."/>
            <person name="Coutinho P.M."/>
            <person name="de Vries R.P."/>
            <person name="Ferreira P."/>
            <person name="Findley K."/>
            <person name="Foster B."/>
            <person name="Gaskell J."/>
            <person name="Glotzer D."/>
            <person name="Gorecki P."/>
            <person name="Heitman J."/>
            <person name="Hesse C."/>
            <person name="Hori C."/>
            <person name="Igarashi K."/>
            <person name="Jurgens J.A."/>
            <person name="Kallen N."/>
            <person name="Kersten P."/>
            <person name="Kohler A."/>
            <person name="Kuees U."/>
            <person name="Kumar T.K.A."/>
            <person name="Kuo A."/>
            <person name="LaButti K."/>
            <person name="Larrondo L.F."/>
            <person name="Lindquist E."/>
            <person name="Ling A."/>
            <person name="Lombard V."/>
            <person name="Lucas S."/>
            <person name="Lundell T."/>
            <person name="Martin R."/>
            <person name="McLaughlin D.J."/>
            <person name="Morgenstern I."/>
            <person name="Morin E."/>
            <person name="Murat C."/>
            <person name="Nagy L.G."/>
            <person name="Nolan M."/>
            <person name="Ohm R.A."/>
            <person name="Patyshakuliyeva A."/>
            <person name="Rokas A."/>
            <person name="Ruiz-Duenas F.J."/>
            <person name="Sabat G."/>
            <person name="Salamov A."/>
            <person name="Samejima M."/>
            <person name="Schmutz J."/>
            <person name="Slot J.C."/>
            <person name="St John F."/>
            <person name="Stenlid J."/>
            <person name="Sun H."/>
            <person name="Sun S."/>
            <person name="Syed K."/>
            <person name="Tsang A."/>
            <person name="Wiebenga A."/>
            <person name="Young D."/>
            <person name="Pisabarro A."/>
            <person name="Eastwood D.C."/>
            <person name="Martin F."/>
            <person name="Cullen D."/>
            <person name="Grigoriev I.V."/>
            <person name="Hibbett D.S."/>
        </authorList>
    </citation>
    <scope>NUCLEOTIDE SEQUENCE</scope>
    <source>
        <strain evidence="2">FP-58527</strain>
    </source>
</reference>
<dbReference type="EMBL" id="KE504252">
    <property type="protein sequence ID" value="EPS93887.1"/>
    <property type="molecule type" value="Genomic_DNA"/>
</dbReference>
<evidence type="ECO:0000313" key="1">
    <source>
        <dbReference type="EMBL" id="EPS93887.1"/>
    </source>
</evidence>
<proteinExistence type="predicted"/>
<dbReference type="HOGENOM" id="CLU_2223315_0_0_1"/>
<evidence type="ECO:0000313" key="2">
    <source>
        <dbReference type="Proteomes" id="UP000015241"/>
    </source>
</evidence>
<gene>
    <name evidence="1" type="ORF">FOMPIDRAFT_92370</name>
</gene>